<reference evidence="6 7" key="1">
    <citation type="journal article" date="2017" name="Curr. Microbiol.">
        <title>Mucilaginibacter ginsenosidivorans sp. nov., Isolated from Soil of Ginseng Field.</title>
        <authorList>
            <person name="Kim M.M."/>
            <person name="Siddiqi M.Z."/>
            <person name="Im W.T."/>
        </authorList>
    </citation>
    <scope>NUCLEOTIDE SEQUENCE [LARGE SCALE GENOMIC DNA]</scope>
    <source>
        <strain evidence="6 7">Gsoil 3017</strain>
    </source>
</reference>
<evidence type="ECO:0000256" key="1">
    <source>
        <dbReference type="ARBA" id="ARBA00004196"/>
    </source>
</evidence>
<feature type="domain" description="Thioredoxin" evidence="5">
    <location>
        <begin position="221"/>
        <end position="370"/>
    </location>
</feature>
<dbReference type="InterPro" id="IPR000866">
    <property type="entry name" value="AhpC/TSA"/>
</dbReference>
<feature type="chain" id="PRO_5022747851" evidence="4">
    <location>
        <begin position="23"/>
        <end position="380"/>
    </location>
</feature>
<dbReference type="PROSITE" id="PS51352">
    <property type="entry name" value="THIOREDOXIN_2"/>
    <property type="match status" value="2"/>
</dbReference>
<dbReference type="SUPFAM" id="SSF52833">
    <property type="entry name" value="Thioredoxin-like"/>
    <property type="match status" value="2"/>
</dbReference>
<accession>A0A5B8UVD4</accession>
<gene>
    <name evidence="6" type="ORF">FRZ54_09855</name>
</gene>
<evidence type="ECO:0000256" key="2">
    <source>
        <dbReference type="ARBA" id="ARBA00022748"/>
    </source>
</evidence>
<dbReference type="Proteomes" id="UP000321479">
    <property type="component" value="Chromosome"/>
</dbReference>
<dbReference type="EMBL" id="CP042436">
    <property type="protein sequence ID" value="QEC62869.1"/>
    <property type="molecule type" value="Genomic_DNA"/>
</dbReference>
<dbReference type="GO" id="GO:0030313">
    <property type="term" value="C:cell envelope"/>
    <property type="evidence" value="ECO:0007669"/>
    <property type="project" value="UniProtKB-SubCell"/>
</dbReference>
<keyword evidence="2" id="KW-0201">Cytochrome c-type biogenesis</keyword>
<evidence type="ECO:0000259" key="5">
    <source>
        <dbReference type="PROSITE" id="PS51352"/>
    </source>
</evidence>
<dbReference type="CDD" id="cd02969">
    <property type="entry name" value="PRX_like1"/>
    <property type="match status" value="1"/>
</dbReference>
<dbReference type="InterPro" id="IPR036249">
    <property type="entry name" value="Thioredoxin-like_sf"/>
</dbReference>
<dbReference type="Pfam" id="PF00578">
    <property type="entry name" value="AhpC-TSA"/>
    <property type="match status" value="1"/>
</dbReference>
<protein>
    <submittedName>
        <fullName evidence="6">Redoxin domain-containing protein</fullName>
    </submittedName>
</protein>
<dbReference type="Gene3D" id="3.40.30.10">
    <property type="entry name" value="Glutaredoxin"/>
    <property type="match status" value="2"/>
</dbReference>
<evidence type="ECO:0000313" key="7">
    <source>
        <dbReference type="Proteomes" id="UP000321479"/>
    </source>
</evidence>
<dbReference type="InterPro" id="IPR013766">
    <property type="entry name" value="Thioredoxin_domain"/>
</dbReference>
<dbReference type="PANTHER" id="PTHR43640">
    <property type="entry name" value="OS07G0260300 PROTEIN"/>
    <property type="match status" value="1"/>
</dbReference>
<dbReference type="InterPro" id="IPR047262">
    <property type="entry name" value="PRX-like1"/>
</dbReference>
<organism evidence="6 7">
    <name type="scientific">Mucilaginibacter ginsenosidivorans</name>
    <dbReference type="NCBI Taxonomy" id="398053"/>
    <lineage>
        <taxon>Bacteria</taxon>
        <taxon>Pseudomonadati</taxon>
        <taxon>Bacteroidota</taxon>
        <taxon>Sphingobacteriia</taxon>
        <taxon>Sphingobacteriales</taxon>
        <taxon>Sphingobacteriaceae</taxon>
        <taxon>Mucilaginibacter</taxon>
    </lineage>
</organism>
<name>A0A5B8UVD4_9SPHI</name>
<dbReference type="PROSITE" id="PS00194">
    <property type="entry name" value="THIOREDOXIN_1"/>
    <property type="match status" value="1"/>
</dbReference>
<dbReference type="PANTHER" id="PTHR43640:SF1">
    <property type="entry name" value="THIOREDOXIN-DEPENDENT PEROXIREDOXIN"/>
    <property type="match status" value="1"/>
</dbReference>
<dbReference type="GO" id="GO:0017004">
    <property type="term" value="P:cytochrome complex assembly"/>
    <property type="evidence" value="ECO:0007669"/>
    <property type="project" value="UniProtKB-KW"/>
</dbReference>
<proteinExistence type="predicted"/>
<evidence type="ECO:0000256" key="3">
    <source>
        <dbReference type="ARBA" id="ARBA00023284"/>
    </source>
</evidence>
<dbReference type="Pfam" id="PF08534">
    <property type="entry name" value="Redoxin"/>
    <property type="match status" value="1"/>
</dbReference>
<dbReference type="RefSeq" id="WP_147031446.1">
    <property type="nucleotide sequence ID" value="NZ_CP042436.1"/>
</dbReference>
<dbReference type="KEGG" id="mgin:FRZ54_09855"/>
<dbReference type="GO" id="GO:0016209">
    <property type="term" value="F:antioxidant activity"/>
    <property type="evidence" value="ECO:0007669"/>
    <property type="project" value="InterPro"/>
</dbReference>
<dbReference type="GO" id="GO:0016491">
    <property type="term" value="F:oxidoreductase activity"/>
    <property type="evidence" value="ECO:0007669"/>
    <property type="project" value="InterPro"/>
</dbReference>
<feature type="domain" description="Thioredoxin" evidence="5">
    <location>
        <begin position="29"/>
        <end position="193"/>
    </location>
</feature>
<dbReference type="InterPro" id="IPR013740">
    <property type="entry name" value="Redoxin"/>
</dbReference>
<feature type="signal peptide" evidence="4">
    <location>
        <begin position="1"/>
        <end position="22"/>
    </location>
</feature>
<sequence>MKKSVSLIACLLMVLVISASFTFDEHKTLAIGSAAPDFNLKGIDGKMYSLASFKDAKVLVVVFMCNHCPTSQAYEPRMIKLTRDYAPKGVRVVAINPNNPASLRLDELGYSDVGDSYPEMKIRAKSAGFNFPYLYDGATETASRKYGPIATPHIFIFDRDRKLRYQGRIDDMEDPAKTPSSYDARNAIDAILAGKEVPVTTTKVFGCSVKWIEKKDWIKKAEIQWAKEPVSLQDIDAAGVSDLMKNKTDKLLMINLWATWCVPCVEEFPDLVTANRMYRDRDFKMITISSDALKDRDKALAFLEKKQSSSLNYIYTGDSKYKLIESIDPKWQGALPYTILVEPGGKIVYAKEGKVNADSLKQAIINNPLIGRIYKVFKEQ</sequence>
<evidence type="ECO:0000256" key="4">
    <source>
        <dbReference type="SAM" id="SignalP"/>
    </source>
</evidence>
<evidence type="ECO:0000313" key="6">
    <source>
        <dbReference type="EMBL" id="QEC62869.1"/>
    </source>
</evidence>
<keyword evidence="4" id="KW-0732">Signal</keyword>
<keyword evidence="7" id="KW-1185">Reference proteome</keyword>
<comment type="subcellular location">
    <subcellularLocation>
        <location evidence="1">Cell envelope</location>
    </subcellularLocation>
</comment>
<dbReference type="OrthoDB" id="9809746at2"/>
<dbReference type="AlphaFoldDB" id="A0A5B8UVD4"/>
<keyword evidence="3" id="KW-0676">Redox-active center</keyword>
<dbReference type="InterPro" id="IPR017937">
    <property type="entry name" value="Thioredoxin_CS"/>
</dbReference>
<dbReference type="CDD" id="cd02966">
    <property type="entry name" value="TlpA_like_family"/>
    <property type="match status" value="1"/>
</dbReference>